<evidence type="ECO:0000313" key="2">
    <source>
        <dbReference type="Proteomes" id="UP001596154"/>
    </source>
</evidence>
<name>A0ABW0UK63_9ACTN</name>
<keyword evidence="2" id="KW-1185">Reference proteome</keyword>
<organism evidence="1 2">
    <name type="scientific">Streptomyces bullii</name>
    <dbReference type="NCBI Taxonomy" id="349910"/>
    <lineage>
        <taxon>Bacteria</taxon>
        <taxon>Bacillati</taxon>
        <taxon>Actinomycetota</taxon>
        <taxon>Actinomycetes</taxon>
        <taxon>Kitasatosporales</taxon>
        <taxon>Streptomycetaceae</taxon>
        <taxon>Streptomyces</taxon>
    </lineage>
</organism>
<evidence type="ECO:0000313" key="1">
    <source>
        <dbReference type="EMBL" id="MFC5633398.1"/>
    </source>
</evidence>
<dbReference type="Proteomes" id="UP001596154">
    <property type="component" value="Unassembled WGS sequence"/>
</dbReference>
<protein>
    <submittedName>
        <fullName evidence="1">Uncharacterized protein</fullName>
    </submittedName>
</protein>
<comment type="caution">
    <text evidence="1">The sequence shown here is derived from an EMBL/GenBank/DDBJ whole genome shotgun (WGS) entry which is preliminary data.</text>
</comment>
<gene>
    <name evidence="1" type="ORF">ACFPZJ_06235</name>
</gene>
<proteinExistence type="predicted"/>
<accession>A0ABW0UK63</accession>
<dbReference type="RefSeq" id="WP_381018342.1">
    <property type="nucleotide sequence ID" value="NZ_JBHSNY010000002.1"/>
</dbReference>
<reference evidence="2" key="1">
    <citation type="journal article" date="2019" name="Int. J. Syst. Evol. Microbiol.">
        <title>The Global Catalogue of Microorganisms (GCM) 10K type strain sequencing project: providing services to taxonomists for standard genome sequencing and annotation.</title>
        <authorList>
            <consortium name="The Broad Institute Genomics Platform"/>
            <consortium name="The Broad Institute Genome Sequencing Center for Infectious Disease"/>
            <person name="Wu L."/>
            <person name="Ma J."/>
        </authorList>
    </citation>
    <scope>NUCLEOTIDE SEQUENCE [LARGE SCALE GENOMIC DNA]</scope>
    <source>
        <strain evidence="2">CGMCC 4.7248</strain>
    </source>
</reference>
<dbReference type="EMBL" id="JBHSNY010000002">
    <property type="protein sequence ID" value="MFC5633398.1"/>
    <property type="molecule type" value="Genomic_DNA"/>
</dbReference>
<sequence>MSQHVHVRISDGIAVSEDGELVERSRCRCGATWIRTYPADEGEPGRQ</sequence>